<dbReference type="AlphaFoldDB" id="C6HUY9"/>
<evidence type="ECO:0000313" key="4">
    <source>
        <dbReference type="EMBL" id="EES53600.1"/>
    </source>
</evidence>
<reference evidence="4 5" key="1">
    <citation type="journal article" date="2009" name="Appl. Environ. Microbiol.">
        <title>Community genomic and proteomic analyses of chemoautotrophic iron-oxidizing "Leptospirillum rubarum" (Group II) and "Leptospirillum ferrodiazotrophum" (Group III) bacteria in acid mine drainage biofilms.</title>
        <authorList>
            <person name="Goltsman D.S."/>
            <person name="Denef V.J."/>
            <person name="Singer S.W."/>
            <person name="VerBerkmoes N.C."/>
            <person name="Lefsrud M."/>
            <person name="Mueller R.S."/>
            <person name="Dick G.J."/>
            <person name="Sun C.L."/>
            <person name="Wheeler K.E."/>
            <person name="Zemla A."/>
            <person name="Baker B.J."/>
            <person name="Hauser L."/>
            <person name="Land M."/>
            <person name="Shah M.B."/>
            <person name="Thelen M.P."/>
            <person name="Hettich R.L."/>
            <person name="Banfield J.F."/>
        </authorList>
    </citation>
    <scope>NUCLEOTIDE SEQUENCE [LARGE SCALE GENOMIC DNA]</scope>
</reference>
<dbReference type="InterPro" id="IPR002737">
    <property type="entry name" value="MEMO1_fam"/>
</dbReference>
<dbReference type="Gene3D" id="3.40.830.10">
    <property type="entry name" value="LigB-like"/>
    <property type="match status" value="1"/>
</dbReference>
<dbReference type="PANTHER" id="PTHR11060:SF0">
    <property type="entry name" value="PROTEIN MEMO1"/>
    <property type="match status" value="1"/>
</dbReference>
<evidence type="ECO:0000313" key="5">
    <source>
        <dbReference type="Proteomes" id="UP000009374"/>
    </source>
</evidence>
<dbReference type="PROSITE" id="PS51112">
    <property type="entry name" value="AMMECR1"/>
    <property type="match status" value="1"/>
</dbReference>
<protein>
    <recommendedName>
        <fullName evidence="2">MEMO1 family protein UBAL3_74420057</fullName>
    </recommendedName>
</protein>
<dbReference type="HAMAP" id="MF_00055">
    <property type="entry name" value="MEMO1"/>
    <property type="match status" value="1"/>
</dbReference>
<evidence type="ECO:0000256" key="1">
    <source>
        <dbReference type="ARBA" id="ARBA00006315"/>
    </source>
</evidence>
<dbReference type="Pfam" id="PF01871">
    <property type="entry name" value="AMMECR1"/>
    <property type="match status" value="1"/>
</dbReference>
<gene>
    <name evidence="4" type="ORF">UBAL3_74420057</name>
</gene>
<dbReference type="Gene3D" id="3.30.1490.150">
    <property type="entry name" value="Hypothetical protein ph0010, domain 2"/>
    <property type="match status" value="1"/>
</dbReference>
<keyword evidence="5" id="KW-1185">Reference proteome</keyword>
<dbReference type="Proteomes" id="UP000009374">
    <property type="component" value="Unassembled WGS sequence"/>
</dbReference>
<dbReference type="Gene3D" id="3.30.700.20">
    <property type="entry name" value="Hypothetical protein ph0010, domain 1"/>
    <property type="match status" value="1"/>
</dbReference>
<evidence type="ECO:0000259" key="3">
    <source>
        <dbReference type="PROSITE" id="PS51112"/>
    </source>
</evidence>
<evidence type="ECO:0000256" key="2">
    <source>
        <dbReference type="HAMAP-Rule" id="MF_00055"/>
    </source>
</evidence>
<sequence length="469" mass="50996">MDRVRYPAVAGSFYEGEASALRAKLESLLARARSEGSGGRKELPKALIVPHAGYLYSGPVAARAYSLLEKAQGRISRVVLLGPAHRVYFHGLALPGADVFRTPLGDVPVDPELVHRVESLPQVCERPEAHRQEHSLEVQLPFLQRVLGRFGLLPLVVGEASAREVLEVLEAVRGGPETLLVVSSDLSHYLSSREAKIVDRSTAGRILSLDPSVMPELACGAYPVNGLLLAARKWPLIPVLIEMKNSGETAGGSAGVEGGLEDRVVGYASFAFYETEKGEDSAEKESQEVDGELLLTLAREEVERVLGVRVSSPPRTTPSWLYSPGATFVTIKERGALRGCIGSLEARRPLLDDLRANARAAAFEDPRFPPVGVEELPALRFEVSLLSPTEELPVATEEELLARLRPGTDGLVLSRGSHRGTFLPQVWEDLPDPRDFVRHLKAKAGFPPVGWPEGVAVSRYTVKKWSEAP</sequence>
<accession>C6HUY9</accession>
<dbReference type="InterPro" id="IPR027623">
    <property type="entry name" value="AmmeMemoSam_A"/>
</dbReference>
<dbReference type="NCBIfam" id="TIGR00296">
    <property type="entry name" value="TIGR00296 family protein"/>
    <property type="match status" value="1"/>
</dbReference>
<dbReference type="InterPro" id="IPR002733">
    <property type="entry name" value="AMMECR1_domain"/>
</dbReference>
<feature type="domain" description="AMMECR1" evidence="3">
    <location>
        <begin position="289"/>
        <end position="469"/>
    </location>
</feature>
<comment type="similarity">
    <text evidence="1 2">Belongs to the MEMO1 family.</text>
</comment>
<organism evidence="4 5">
    <name type="scientific">Leptospirillum ferrodiazotrophum</name>
    <dbReference type="NCBI Taxonomy" id="412449"/>
    <lineage>
        <taxon>Bacteria</taxon>
        <taxon>Pseudomonadati</taxon>
        <taxon>Nitrospirota</taxon>
        <taxon>Nitrospiria</taxon>
        <taxon>Nitrospirales</taxon>
        <taxon>Nitrospiraceae</taxon>
        <taxon>Leptospirillum</taxon>
    </lineage>
</organism>
<dbReference type="EMBL" id="GG693859">
    <property type="protein sequence ID" value="EES53600.1"/>
    <property type="molecule type" value="Genomic_DNA"/>
</dbReference>
<dbReference type="NCBIfam" id="TIGR04335">
    <property type="entry name" value="AmmeMemoSam_A"/>
    <property type="match status" value="1"/>
</dbReference>
<dbReference type="SUPFAM" id="SSF143447">
    <property type="entry name" value="AMMECR1-like"/>
    <property type="match status" value="1"/>
</dbReference>
<dbReference type="Pfam" id="PF01875">
    <property type="entry name" value="Memo"/>
    <property type="match status" value="1"/>
</dbReference>
<dbReference type="NCBIfam" id="TIGR04336">
    <property type="entry name" value="AmmeMemoSam_B"/>
    <property type="match status" value="1"/>
</dbReference>
<dbReference type="PANTHER" id="PTHR11060">
    <property type="entry name" value="PROTEIN MEMO1"/>
    <property type="match status" value="1"/>
</dbReference>
<dbReference type="InterPro" id="IPR036071">
    <property type="entry name" value="AMMECR1_dom_sf"/>
</dbReference>
<dbReference type="CDD" id="cd07361">
    <property type="entry name" value="MEMO_like"/>
    <property type="match status" value="1"/>
</dbReference>
<dbReference type="InterPro" id="IPR023473">
    <property type="entry name" value="AMMECR1"/>
</dbReference>
<proteinExistence type="inferred from homology"/>
<dbReference type="InterPro" id="IPR027485">
    <property type="entry name" value="AMMECR1_N"/>
</dbReference>
<name>C6HUY9_9BACT</name>